<keyword evidence="3" id="KW-0378">Hydrolase</keyword>
<dbReference type="InterPro" id="IPR036388">
    <property type="entry name" value="WH-like_DNA-bd_sf"/>
</dbReference>
<dbReference type="SUPFAM" id="SSF50249">
    <property type="entry name" value="Nucleic acid-binding proteins"/>
    <property type="match status" value="2"/>
</dbReference>
<dbReference type="PANTHER" id="PTHR23355">
    <property type="entry name" value="RIBONUCLEASE"/>
    <property type="match status" value="1"/>
</dbReference>
<organism evidence="3 4">
    <name type="scientific">Deinobacterium chartae</name>
    <dbReference type="NCBI Taxonomy" id="521158"/>
    <lineage>
        <taxon>Bacteria</taxon>
        <taxon>Thermotogati</taxon>
        <taxon>Deinococcota</taxon>
        <taxon>Deinococci</taxon>
        <taxon>Deinococcales</taxon>
        <taxon>Deinococcaceae</taxon>
        <taxon>Deinobacterium</taxon>
    </lineage>
</organism>
<dbReference type="InterPro" id="IPR012340">
    <property type="entry name" value="NA-bd_OB-fold"/>
</dbReference>
<dbReference type="Gene3D" id="1.10.10.10">
    <property type="entry name" value="Winged helix-like DNA-binding domain superfamily/Winged helix DNA-binding domain"/>
    <property type="match status" value="1"/>
</dbReference>
<dbReference type="GO" id="GO:0000932">
    <property type="term" value="C:P-body"/>
    <property type="evidence" value="ECO:0007669"/>
    <property type="project" value="TreeGrafter"/>
</dbReference>
<comment type="caution">
    <text evidence="3">The sequence shown here is derived from an EMBL/GenBank/DDBJ whole genome shotgun (WGS) entry which is preliminary data.</text>
</comment>
<dbReference type="InterPro" id="IPR050180">
    <property type="entry name" value="RNR_Ribonuclease"/>
</dbReference>
<proteinExistence type="predicted"/>
<protein>
    <submittedName>
        <fullName evidence="3">Exoribonuclease-2</fullName>
        <ecNumber evidence="3">3.1.13.1</ecNumber>
    </submittedName>
</protein>
<dbReference type="Proteomes" id="UP000569951">
    <property type="component" value="Unassembled WGS sequence"/>
</dbReference>
<dbReference type="InterPro" id="IPR001900">
    <property type="entry name" value="RNase_II/R"/>
</dbReference>
<evidence type="ECO:0000313" key="3">
    <source>
        <dbReference type="EMBL" id="MBB6098721.1"/>
    </source>
</evidence>
<dbReference type="Pfam" id="PF23161">
    <property type="entry name" value="HTH_RNase_II"/>
    <property type="match status" value="1"/>
</dbReference>
<accession>A0A841HYU8</accession>
<dbReference type="Gene3D" id="2.40.50.140">
    <property type="entry name" value="Nucleic acid-binding proteins"/>
    <property type="match status" value="1"/>
</dbReference>
<dbReference type="EC" id="3.1.13.1" evidence="3"/>
<dbReference type="EMBL" id="JACHHG010000007">
    <property type="protein sequence ID" value="MBB6098721.1"/>
    <property type="molecule type" value="Genomic_DNA"/>
</dbReference>
<evidence type="ECO:0000256" key="1">
    <source>
        <dbReference type="SAM" id="MobiDB-lite"/>
    </source>
</evidence>
<dbReference type="InterPro" id="IPR040596">
    <property type="entry name" value="RNase_II_C_S1"/>
</dbReference>
<feature type="region of interest" description="Disordered" evidence="1">
    <location>
        <begin position="39"/>
        <end position="59"/>
    </location>
</feature>
<keyword evidence="4" id="KW-1185">Reference proteome</keyword>
<name>A0A841HYU8_9DEIO</name>
<dbReference type="Pfam" id="PF00773">
    <property type="entry name" value="RNB"/>
    <property type="match status" value="1"/>
</dbReference>
<dbReference type="Pfam" id="PF18614">
    <property type="entry name" value="RNase_II_C_S1"/>
    <property type="match status" value="1"/>
</dbReference>
<evidence type="ECO:0000313" key="4">
    <source>
        <dbReference type="Proteomes" id="UP000569951"/>
    </source>
</evidence>
<dbReference type="RefSeq" id="WP_183987416.1">
    <property type="nucleotide sequence ID" value="NZ_JACHHG010000007.1"/>
</dbReference>
<dbReference type="PANTHER" id="PTHR23355:SF42">
    <property type="entry name" value="RIBONUCLEASE II, CHLOROPLASTIC_MITOCHONDRIAL"/>
    <property type="match status" value="1"/>
</dbReference>
<gene>
    <name evidence="3" type="ORF">HNR42_002156</name>
</gene>
<dbReference type="GO" id="GO:0008859">
    <property type="term" value="F:exoribonuclease II activity"/>
    <property type="evidence" value="ECO:0007669"/>
    <property type="project" value="UniProtKB-EC"/>
</dbReference>
<dbReference type="GO" id="GO:0006402">
    <property type="term" value="P:mRNA catabolic process"/>
    <property type="evidence" value="ECO:0007669"/>
    <property type="project" value="TreeGrafter"/>
</dbReference>
<feature type="domain" description="RNB" evidence="2">
    <location>
        <begin position="227"/>
        <end position="504"/>
    </location>
</feature>
<dbReference type="AlphaFoldDB" id="A0A841HYU8"/>
<dbReference type="SMART" id="SM00955">
    <property type="entry name" value="RNB"/>
    <property type="match status" value="1"/>
</dbReference>
<dbReference type="InterPro" id="IPR056404">
    <property type="entry name" value="HTH_RNase_II"/>
</dbReference>
<sequence>MSLTAGALVVYKHKPARVLSGGDKPEIEILGAGRQRVRPKDVQPLHPGPLESLAALTPPPGNPEEAWELLEGTETTLEELAELVYGTFTPASAWAVWQLLEAGDLFYGAPARIVPRTPAERAEHAERFAAQQAEADRQEAFLARLRRGELNPEDRPRLADVEALALGRATKSRTLAALGRSETPEAAHALLLRVGAWNETMNPYPTRLGVDTRPVTLPLPTLPDEPRLDLTHLPALAIDDEGSLDPDDALSLEALPHGWRLWVHVSDAAALITPDSELDLEARRRGATLYLPEGAVPMLPQAAIEALGLGLGEVSPALSIRVDLDANFEPLEVDVALTRVRVTRLTYAQAQEQLGDEPLATLRRIAAHLREGRAGRGALMIELPEVKVRVHGGQVDVKVLPPLESRQVVQESMMLAGWAVATFGLEHGIPLPYAAQEAFERYDDQATTLPEMYARRRSLKRTQWAAQPAPHAGLGLERYVQSTSPMRRYLDLVAHQQLRAFLAERPFVRTPDMLQRIGAADLASSGVREAERKSLRHWTLVYLSRHRGPWHGVVVDRRGPAATVLLTELALELSLTGDLAPGSELRLEAAEIDLPGLDARVRNVG</sequence>
<reference evidence="3 4" key="1">
    <citation type="submission" date="2020-08" db="EMBL/GenBank/DDBJ databases">
        <title>Genomic Encyclopedia of Type Strains, Phase IV (KMG-IV): sequencing the most valuable type-strain genomes for metagenomic binning, comparative biology and taxonomic classification.</title>
        <authorList>
            <person name="Goeker M."/>
        </authorList>
    </citation>
    <scope>NUCLEOTIDE SEQUENCE [LARGE SCALE GENOMIC DNA]</scope>
    <source>
        <strain evidence="3 4">DSM 21458</strain>
    </source>
</reference>
<evidence type="ECO:0000259" key="2">
    <source>
        <dbReference type="SMART" id="SM00955"/>
    </source>
</evidence>
<dbReference type="GO" id="GO:0003723">
    <property type="term" value="F:RNA binding"/>
    <property type="evidence" value="ECO:0007669"/>
    <property type="project" value="InterPro"/>
</dbReference>